<dbReference type="InterPro" id="IPR024690">
    <property type="entry name" value="CN_hydtase_beta_dom_C"/>
</dbReference>
<dbReference type="OrthoDB" id="3478924at2"/>
<evidence type="ECO:0000259" key="4">
    <source>
        <dbReference type="Pfam" id="PF02211"/>
    </source>
</evidence>
<reference evidence="6 7" key="1">
    <citation type="submission" date="2015-03" db="EMBL/GenBank/DDBJ databases">
        <authorList>
            <person name="Murphy D."/>
        </authorList>
    </citation>
    <scope>NUCLEOTIDE SEQUENCE [LARGE SCALE GENOMIC DNA]</scope>
    <source>
        <strain evidence="6 7">DSM 44277</strain>
    </source>
</reference>
<accession>A0A0U0W727</accession>
<dbReference type="InterPro" id="IPR008990">
    <property type="entry name" value="Elect_transpt_acc-like_dom_sf"/>
</dbReference>
<dbReference type="RefSeq" id="WP_085180252.1">
    <property type="nucleotide sequence ID" value="NZ_CSTD01000001.1"/>
</dbReference>
<evidence type="ECO:0000256" key="2">
    <source>
        <dbReference type="ARBA" id="ARBA00023239"/>
    </source>
</evidence>
<dbReference type="EC" id="4.2.1.84" evidence="1"/>
<sequence>MANSVMGDLASQLRVAFHQLQDWAYPDELDHNRFRAFMKTPHDVGGEPDAPSVFEEKEEEQWELNTFVTCEVLGWRGIWTSEERRRLGNVDVGRMQYLGLPYYGRWVLAVARLLVDKRHITLGELIDRADEVRRRSSGGAIPLEPRPRTTGDPEAVARNRHHLEAIGKGDPQCFAGTAGDPRFAVGDAVVVRDLPTLFYTRTQEYLRGKPGIVAKVSYESPAPEDEAFDREDQTPEWFYIVRFKMTDLWHPYQGGANDTLQAEIPQRWLEPNRTDT</sequence>
<dbReference type="AlphaFoldDB" id="A0A0U0W727"/>
<dbReference type="GO" id="GO:0018822">
    <property type="term" value="F:nitrile hydratase activity"/>
    <property type="evidence" value="ECO:0007669"/>
    <property type="project" value="UniProtKB-EC"/>
</dbReference>
<dbReference type="SUPFAM" id="SSF50090">
    <property type="entry name" value="Electron transport accessory proteins"/>
    <property type="match status" value="1"/>
</dbReference>
<dbReference type="Pfam" id="PF02211">
    <property type="entry name" value="NHase_beta_C"/>
    <property type="match status" value="1"/>
</dbReference>
<proteinExistence type="predicted"/>
<evidence type="ECO:0000313" key="7">
    <source>
        <dbReference type="Proteomes" id="UP000198875"/>
    </source>
</evidence>
<protein>
    <recommendedName>
        <fullName evidence="1">nitrile hydratase</fullName>
        <ecNumber evidence="1">4.2.1.84</ecNumber>
    </recommendedName>
</protein>
<dbReference type="InterPro" id="IPR042262">
    <property type="entry name" value="CN_hydtase_beta_C"/>
</dbReference>
<evidence type="ECO:0000256" key="3">
    <source>
        <dbReference type="ARBA" id="ARBA00044877"/>
    </source>
</evidence>
<feature type="domain" description="Nitrile hydratase beta subunit-like N-terminal" evidence="5">
    <location>
        <begin position="38"/>
        <end position="142"/>
    </location>
</feature>
<evidence type="ECO:0000259" key="5">
    <source>
        <dbReference type="Pfam" id="PF21006"/>
    </source>
</evidence>
<dbReference type="Gene3D" id="1.10.472.20">
    <property type="entry name" value="Nitrile hydratase, beta subunit"/>
    <property type="match status" value="1"/>
</dbReference>
<dbReference type="Gene3D" id="2.30.30.50">
    <property type="match status" value="1"/>
</dbReference>
<evidence type="ECO:0000313" key="6">
    <source>
        <dbReference type="EMBL" id="CPR08232.1"/>
    </source>
</evidence>
<evidence type="ECO:0000256" key="1">
    <source>
        <dbReference type="ARBA" id="ARBA00013079"/>
    </source>
</evidence>
<dbReference type="Pfam" id="PF21006">
    <property type="entry name" value="NHase_beta_N"/>
    <property type="match status" value="1"/>
</dbReference>
<organism evidence="6 7">
    <name type="scientific">Mycobacterium bohemicum DSM 44277</name>
    <dbReference type="NCBI Taxonomy" id="1236609"/>
    <lineage>
        <taxon>Bacteria</taxon>
        <taxon>Bacillati</taxon>
        <taxon>Actinomycetota</taxon>
        <taxon>Actinomycetes</taxon>
        <taxon>Mycobacteriales</taxon>
        <taxon>Mycobacteriaceae</taxon>
        <taxon>Mycobacterium</taxon>
    </lineage>
</organism>
<gene>
    <name evidence="6" type="ORF">BN971_01219</name>
</gene>
<name>A0A0U0W727_MYCBE</name>
<dbReference type="EMBL" id="CSTD01000001">
    <property type="protein sequence ID" value="CPR08232.1"/>
    <property type="molecule type" value="Genomic_DNA"/>
</dbReference>
<keyword evidence="2" id="KW-0456">Lyase</keyword>
<dbReference type="InterPro" id="IPR049054">
    <property type="entry name" value="CN_hydtase_beta-like_N"/>
</dbReference>
<feature type="domain" description="Nitrile hydratase beta subunit" evidence="4">
    <location>
        <begin position="179"/>
        <end position="271"/>
    </location>
</feature>
<dbReference type="Proteomes" id="UP000198875">
    <property type="component" value="Unassembled WGS sequence"/>
</dbReference>
<comment type="catalytic activity">
    <reaction evidence="3">
        <text>an aliphatic primary amide = an aliphatic nitrile + H2O</text>
        <dbReference type="Rhea" id="RHEA:12673"/>
        <dbReference type="ChEBI" id="CHEBI:15377"/>
        <dbReference type="ChEBI" id="CHEBI:65285"/>
        <dbReference type="ChEBI" id="CHEBI:80291"/>
        <dbReference type="EC" id="4.2.1.84"/>
    </reaction>
</comment>